<name>A0ACA9NWG0_9GLOM</name>
<feature type="non-terminal residue" evidence="1">
    <location>
        <position position="1"/>
    </location>
</feature>
<gene>
    <name evidence="1" type="ORF">SCALOS_LOCUS9415</name>
</gene>
<reference evidence="1" key="1">
    <citation type="submission" date="2021-06" db="EMBL/GenBank/DDBJ databases">
        <authorList>
            <person name="Kallberg Y."/>
            <person name="Tangrot J."/>
            <person name="Rosling A."/>
        </authorList>
    </citation>
    <scope>NUCLEOTIDE SEQUENCE</scope>
    <source>
        <strain evidence="1">AU212A</strain>
    </source>
</reference>
<dbReference type="EMBL" id="CAJVPM010029088">
    <property type="protein sequence ID" value="CAG8672021.1"/>
    <property type="molecule type" value="Genomic_DNA"/>
</dbReference>
<organism evidence="1 2">
    <name type="scientific">Scutellospora calospora</name>
    <dbReference type="NCBI Taxonomy" id="85575"/>
    <lineage>
        <taxon>Eukaryota</taxon>
        <taxon>Fungi</taxon>
        <taxon>Fungi incertae sedis</taxon>
        <taxon>Mucoromycota</taxon>
        <taxon>Glomeromycotina</taxon>
        <taxon>Glomeromycetes</taxon>
        <taxon>Diversisporales</taxon>
        <taxon>Gigasporaceae</taxon>
        <taxon>Scutellospora</taxon>
    </lineage>
</organism>
<evidence type="ECO:0000313" key="1">
    <source>
        <dbReference type="EMBL" id="CAG8672021.1"/>
    </source>
</evidence>
<proteinExistence type="predicted"/>
<evidence type="ECO:0000313" key="2">
    <source>
        <dbReference type="Proteomes" id="UP000789860"/>
    </source>
</evidence>
<accession>A0ACA9NWG0</accession>
<keyword evidence="2" id="KW-1185">Reference proteome</keyword>
<comment type="caution">
    <text evidence="1">The sequence shown here is derived from an EMBL/GenBank/DDBJ whole genome shotgun (WGS) entry which is preliminary data.</text>
</comment>
<dbReference type="Proteomes" id="UP000789860">
    <property type="component" value="Unassembled WGS sequence"/>
</dbReference>
<sequence>AIKESGIEAMKAATRRYARKQIRWIRNKLLLKCQESSLNEADISCADSLTYNSFVKRKALEKWNQNVRDVAITIVKEFLNSGTGPDPKSLSVEAEELLNPAKEMNAFDNLKTWVKYECDICKIFNDNLPVVINGLVNWNQHLKSKWHKSNIKLKKEMDMNWGGQFPP</sequence>
<feature type="non-terminal residue" evidence="1">
    <location>
        <position position="167"/>
    </location>
</feature>
<protein>
    <submittedName>
        <fullName evidence="1">5602_t:CDS:1</fullName>
    </submittedName>
</protein>